<dbReference type="EMBL" id="JACHHO010000002">
    <property type="protein sequence ID" value="MBB5204235.1"/>
    <property type="molecule type" value="Genomic_DNA"/>
</dbReference>
<evidence type="ECO:0000256" key="4">
    <source>
        <dbReference type="ARBA" id="ARBA00022694"/>
    </source>
</evidence>
<dbReference type="AlphaFoldDB" id="A0A840S1R6"/>
<gene>
    <name evidence="7" type="ORF">HNQ51_001549</name>
</gene>
<proteinExistence type="inferred from homology"/>
<name>A0A840S1R6_9BURK</name>
<dbReference type="EC" id="2.5.1.25" evidence="1"/>
<dbReference type="RefSeq" id="WP_246071536.1">
    <property type="nucleotide sequence ID" value="NZ_CP040709.1"/>
</dbReference>
<dbReference type="GO" id="GO:0016432">
    <property type="term" value="F:tRNA-uridine aminocarboxypropyltransferase activity"/>
    <property type="evidence" value="ECO:0007669"/>
    <property type="project" value="UniProtKB-EC"/>
</dbReference>
<dbReference type="Pfam" id="PF03942">
    <property type="entry name" value="DTW"/>
    <property type="match status" value="1"/>
</dbReference>
<dbReference type="PANTHER" id="PTHR21392">
    <property type="entry name" value="TRNA-URIDINE AMINOCARBOXYPROPYLTRANSFERASE 2"/>
    <property type="match status" value="1"/>
</dbReference>
<dbReference type="GO" id="GO:0008033">
    <property type="term" value="P:tRNA processing"/>
    <property type="evidence" value="ECO:0007669"/>
    <property type="project" value="UniProtKB-KW"/>
</dbReference>
<keyword evidence="8" id="KW-1185">Reference proteome</keyword>
<keyword evidence="4" id="KW-0819">tRNA processing</keyword>
<evidence type="ECO:0000313" key="7">
    <source>
        <dbReference type="EMBL" id="MBB5204235.1"/>
    </source>
</evidence>
<accession>A0A840S1R6</accession>
<evidence type="ECO:0000256" key="5">
    <source>
        <dbReference type="ARBA" id="ARBA00034489"/>
    </source>
</evidence>
<evidence type="ECO:0000259" key="6">
    <source>
        <dbReference type="SMART" id="SM01144"/>
    </source>
</evidence>
<evidence type="ECO:0000313" key="8">
    <source>
        <dbReference type="Proteomes" id="UP000554837"/>
    </source>
</evidence>
<keyword evidence="2" id="KW-0808">Transferase</keyword>
<protein>
    <recommendedName>
        <fullName evidence="1">tRNA-uridine aminocarboxypropyltransferase</fullName>
        <ecNumber evidence="1">2.5.1.25</ecNumber>
    </recommendedName>
</protein>
<reference evidence="7 8" key="1">
    <citation type="submission" date="2020-08" db="EMBL/GenBank/DDBJ databases">
        <title>Genomic Encyclopedia of Type Strains, Phase IV (KMG-IV): sequencing the most valuable type-strain genomes for metagenomic binning, comparative biology and taxonomic classification.</title>
        <authorList>
            <person name="Goeker M."/>
        </authorList>
    </citation>
    <scope>NUCLEOTIDE SEQUENCE [LARGE SCALE GENOMIC DNA]</scope>
    <source>
        <strain evidence="7 8">DSM 23958</strain>
    </source>
</reference>
<dbReference type="InterPro" id="IPR039262">
    <property type="entry name" value="DTWD2/TAPT"/>
</dbReference>
<sequence length="192" mass="21124">MSRHCPRCLRARCLCALALQPPLQHDTELVILQHPLEQFEVKGTARLLALSLNRCRLEVGEVFAPLPNPEQRIEALLYPGGESLLAPDVPAQRLRLYALDGSWRKSRLLLHRNPWLQALPRVHLETLPSSAYTVRKAHAGHQLSTLEACGLALDQLEAAPVFKPALDGVLAGLVQALSRRAPDSNLHGPDSG</sequence>
<evidence type="ECO:0000256" key="1">
    <source>
        <dbReference type="ARBA" id="ARBA00012386"/>
    </source>
</evidence>
<evidence type="ECO:0000256" key="3">
    <source>
        <dbReference type="ARBA" id="ARBA00022691"/>
    </source>
</evidence>
<dbReference type="Proteomes" id="UP000554837">
    <property type="component" value="Unassembled WGS sequence"/>
</dbReference>
<dbReference type="InterPro" id="IPR005636">
    <property type="entry name" value="DTW"/>
</dbReference>
<dbReference type="PANTHER" id="PTHR21392:SF0">
    <property type="entry name" value="TRNA-URIDINE AMINOCARBOXYPROPYLTRANSFERASE 2"/>
    <property type="match status" value="1"/>
</dbReference>
<dbReference type="SMART" id="SM01144">
    <property type="entry name" value="DTW"/>
    <property type="match status" value="1"/>
</dbReference>
<keyword evidence="3" id="KW-0949">S-adenosyl-L-methionine</keyword>
<evidence type="ECO:0000256" key="2">
    <source>
        <dbReference type="ARBA" id="ARBA00022679"/>
    </source>
</evidence>
<comment type="caution">
    <text evidence="7">The sequence shown here is derived from an EMBL/GenBank/DDBJ whole genome shotgun (WGS) entry which is preliminary data.</text>
</comment>
<feature type="domain" description="DTW" evidence="6">
    <location>
        <begin position="1"/>
        <end position="182"/>
    </location>
</feature>
<comment type="similarity">
    <text evidence="5">Belongs to the TDD superfamily. DTWD2 family.</text>
</comment>
<organism evidence="7 8">
    <name type="scientific">Inhella inkyongensis</name>
    <dbReference type="NCBI Taxonomy" id="392593"/>
    <lineage>
        <taxon>Bacteria</taxon>
        <taxon>Pseudomonadati</taxon>
        <taxon>Pseudomonadota</taxon>
        <taxon>Betaproteobacteria</taxon>
        <taxon>Burkholderiales</taxon>
        <taxon>Sphaerotilaceae</taxon>
        <taxon>Inhella</taxon>
    </lineage>
</organism>